<protein>
    <submittedName>
        <fullName evidence="2">Helix-hairpin-helix domain-containing protein</fullName>
    </submittedName>
</protein>
<dbReference type="Proteomes" id="UP000316092">
    <property type="component" value="Unassembled WGS sequence"/>
</dbReference>
<name>A0A553V3Y8_9DEIO</name>
<dbReference type="GO" id="GO:0015627">
    <property type="term" value="C:type II protein secretion system complex"/>
    <property type="evidence" value="ECO:0007669"/>
    <property type="project" value="TreeGrafter"/>
</dbReference>
<proteinExistence type="predicted"/>
<feature type="chain" id="PRO_5021789675" evidence="1">
    <location>
        <begin position="23"/>
        <end position="116"/>
    </location>
</feature>
<keyword evidence="1" id="KW-0732">Signal</keyword>
<keyword evidence="3" id="KW-1185">Reference proteome</keyword>
<dbReference type="RefSeq" id="WP_143719704.1">
    <property type="nucleotide sequence ID" value="NZ_VKDB01000003.1"/>
</dbReference>
<dbReference type="Gene3D" id="1.10.150.320">
    <property type="entry name" value="Photosystem II 12 kDa extrinsic protein"/>
    <property type="match status" value="1"/>
</dbReference>
<organism evidence="2 3">
    <name type="scientific">Deinococcus detaillensis</name>
    <dbReference type="NCBI Taxonomy" id="2592048"/>
    <lineage>
        <taxon>Bacteria</taxon>
        <taxon>Thermotogati</taxon>
        <taxon>Deinococcota</taxon>
        <taxon>Deinococci</taxon>
        <taxon>Deinococcales</taxon>
        <taxon>Deinococcaceae</taxon>
        <taxon>Deinococcus</taxon>
    </lineage>
</organism>
<dbReference type="OrthoDB" id="71099at2"/>
<feature type="signal peptide" evidence="1">
    <location>
        <begin position="1"/>
        <end position="22"/>
    </location>
</feature>
<dbReference type="PANTHER" id="PTHR21180:SF32">
    <property type="entry name" value="ENDONUCLEASE_EXONUCLEASE_PHOSPHATASE FAMILY DOMAIN-CONTAINING PROTEIN 1"/>
    <property type="match status" value="1"/>
</dbReference>
<dbReference type="SUPFAM" id="SSF81585">
    <property type="entry name" value="PsbU/PolX domain-like"/>
    <property type="match status" value="1"/>
</dbReference>
<evidence type="ECO:0000256" key="1">
    <source>
        <dbReference type="SAM" id="SignalP"/>
    </source>
</evidence>
<dbReference type="EMBL" id="VKDB01000003">
    <property type="protein sequence ID" value="TSA87152.1"/>
    <property type="molecule type" value="Genomic_DNA"/>
</dbReference>
<evidence type="ECO:0000313" key="2">
    <source>
        <dbReference type="EMBL" id="TSA87152.1"/>
    </source>
</evidence>
<dbReference type="AlphaFoldDB" id="A0A553V3Y8"/>
<accession>A0A553V3Y8</accession>
<dbReference type="InterPro" id="IPR051675">
    <property type="entry name" value="Endo/Exo/Phosphatase_dom_1"/>
</dbReference>
<gene>
    <name evidence="2" type="ORF">FNU79_04475</name>
</gene>
<dbReference type="GO" id="GO:0015628">
    <property type="term" value="P:protein secretion by the type II secretion system"/>
    <property type="evidence" value="ECO:0007669"/>
    <property type="project" value="TreeGrafter"/>
</dbReference>
<sequence length="116" mass="12045">MRKPILTVLAAALLLAPASAFAQTTTTPAAKSATTMPATTMPAATTKTAMPGTMKGMMVNVNTATSADLVKIPGVSAKIAAEIIKNRPYKNVAELVKKVKGIGPKNVKKMEAMLSF</sequence>
<evidence type="ECO:0000313" key="3">
    <source>
        <dbReference type="Proteomes" id="UP000316092"/>
    </source>
</evidence>
<dbReference type="PANTHER" id="PTHR21180">
    <property type="entry name" value="ENDONUCLEASE/EXONUCLEASE/PHOSPHATASE FAMILY DOMAIN-CONTAINING PROTEIN 1"/>
    <property type="match status" value="1"/>
</dbReference>
<dbReference type="Pfam" id="PF12836">
    <property type="entry name" value="HHH_3"/>
    <property type="match status" value="1"/>
</dbReference>
<reference evidence="2 3" key="1">
    <citation type="submission" date="2019-07" db="EMBL/GenBank/DDBJ databases">
        <title>Deinococcus detaillus sp. nov., isolated from humus soil in Antarctica.</title>
        <authorList>
            <person name="Zhang K."/>
        </authorList>
    </citation>
    <scope>NUCLEOTIDE SEQUENCE [LARGE SCALE GENOMIC DNA]</scope>
    <source>
        <strain evidence="2 3">H1</strain>
    </source>
</reference>
<comment type="caution">
    <text evidence="2">The sequence shown here is derived from an EMBL/GenBank/DDBJ whole genome shotgun (WGS) entry which is preliminary data.</text>
</comment>